<accession>A0A4Q1UNS6</accession>
<name>A0A4Q1UNS6_9BRAD</name>
<evidence type="ECO:0000313" key="1">
    <source>
        <dbReference type="EMBL" id="RXT37862.1"/>
    </source>
</evidence>
<proteinExistence type="predicted"/>
<dbReference type="EMBL" id="MZXW01000047">
    <property type="protein sequence ID" value="RXT37862.1"/>
    <property type="molecule type" value="Genomic_DNA"/>
</dbReference>
<dbReference type="Proteomes" id="UP000290819">
    <property type="component" value="Unassembled WGS sequence"/>
</dbReference>
<sequence length="128" mass="14166">MDALQRNAWIEQIRIVQSQLDGLDGWTAFGFSIPRMGKRADLVVTAAGIVFVVEFKAGAREFDAAALDQVVDYALDLKNFHSGKYPVREVRGATIAPAKIYTVARKAPGDYVLSVSVDCWQFLLECNI</sequence>
<dbReference type="RefSeq" id="WP_245502398.1">
    <property type="nucleotide sequence ID" value="NZ_MZXW01000047.1"/>
</dbReference>
<organism evidence="1 2">
    <name type="scientific">Bradyrhizobium betae</name>
    <dbReference type="NCBI Taxonomy" id="244734"/>
    <lineage>
        <taxon>Bacteria</taxon>
        <taxon>Pseudomonadati</taxon>
        <taxon>Pseudomonadota</taxon>
        <taxon>Alphaproteobacteria</taxon>
        <taxon>Hyphomicrobiales</taxon>
        <taxon>Nitrobacteraceae</taxon>
        <taxon>Bradyrhizobium</taxon>
    </lineage>
</organism>
<dbReference type="AlphaFoldDB" id="A0A4Q1UNS6"/>
<evidence type="ECO:0000313" key="2">
    <source>
        <dbReference type="Proteomes" id="UP000290819"/>
    </source>
</evidence>
<gene>
    <name evidence="1" type="ORF">B5V03_31960</name>
</gene>
<reference evidence="1 2" key="1">
    <citation type="submission" date="2017-03" db="EMBL/GenBank/DDBJ databases">
        <authorList>
            <person name="Safronova V.I."/>
            <person name="Sazanova A.L."/>
            <person name="Chirak E.R."/>
        </authorList>
    </citation>
    <scope>NUCLEOTIDE SEQUENCE [LARGE SCALE GENOMIC DNA]</scope>
    <source>
        <strain evidence="1 2">Opo-243</strain>
    </source>
</reference>
<protein>
    <submittedName>
        <fullName evidence="1">Uncharacterized protein</fullName>
    </submittedName>
</protein>
<comment type="caution">
    <text evidence="1">The sequence shown here is derived from an EMBL/GenBank/DDBJ whole genome shotgun (WGS) entry which is preliminary data.</text>
</comment>
<keyword evidence="2" id="KW-1185">Reference proteome</keyword>